<evidence type="ECO:0000256" key="1">
    <source>
        <dbReference type="ARBA" id="ARBA00004651"/>
    </source>
</evidence>
<name>A0A6I4KNF9_9PSED</name>
<evidence type="ECO:0000256" key="2">
    <source>
        <dbReference type="ARBA" id="ARBA00022475"/>
    </source>
</evidence>
<evidence type="ECO:0000313" key="7">
    <source>
        <dbReference type="EMBL" id="MVW74070.1"/>
    </source>
</evidence>
<keyword evidence="8" id="KW-1185">Reference proteome</keyword>
<dbReference type="RefSeq" id="WP_160343043.1">
    <property type="nucleotide sequence ID" value="NZ_WKJZ01000001.1"/>
</dbReference>
<sequence>MAIRNKAPFHQQPGFPVLFVQALVGLLVALLFFLGKGMTASYSALLGGLIALLPNAFFAYKAFRYFGARSAREIVQAIWSGAMGKWILTAVLFALVFVGIRQLDIAALFVGYLLAVAAAASAPLLIKNF</sequence>
<keyword evidence="5 6" id="KW-0472">Membrane</keyword>
<evidence type="ECO:0000256" key="4">
    <source>
        <dbReference type="ARBA" id="ARBA00022989"/>
    </source>
</evidence>
<dbReference type="GO" id="GO:0005886">
    <property type="term" value="C:plasma membrane"/>
    <property type="evidence" value="ECO:0007669"/>
    <property type="project" value="UniProtKB-SubCell"/>
</dbReference>
<keyword evidence="3 6" id="KW-0812">Transmembrane</keyword>
<feature type="transmembrane region" description="Helical" evidence="6">
    <location>
        <begin position="75"/>
        <end position="100"/>
    </location>
</feature>
<keyword evidence="2" id="KW-1003">Cell membrane</keyword>
<dbReference type="EMBL" id="WKJZ01000001">
    <property type="protein sequence ID" value="MVW74070.1"/>
    <property type="molecule type" value="Genomic_DNA"/>
</dbReference>
<organism evidence="7 8">
    <name type="scientific">Pseudomonas xionganensis</name>
    <dbReference type="NCBI Taxonomy" id="2654845"/>
    <lineage>
        <taxon>Bacteria</taxon>
        <taxon>Pseudomonadati</taxon>
        <taxon>Pseudomonadota</taxon>
        <taxon>Gammaproteobacteria</taxon>
        <taxon>Pseudomonadales</taxon>
        <taxon>Pseudomonadaceae</taxon>
        <taxon>Pseudomonas</taxon>
    </lineage>
</organism>
<dbReference type="Pfam" id="PF03899">
    <property type="entry name" value="ATP-synt_I"/>
    <property type="match status" value="1"/>
</dbReference>
<protein>
    <submittedName>
        <fullName evidence="7">F0F1 ATP synthase subunit I</fullName>
    </submittedName>
</protein>
<evidence type="ECO:0000256" key="5">
    <source>
        <dbReference type="ARBA" id="ARBA00023136"/>
    </source>
</evidence>
<evidence type="ECO:0000256" key="3">
    <source>
        <dbReference type="ARBA" id="ARBA00022692"/>
    </source>
</evidence>
<gene>
    <name evidence="7" type="ORF">GJV18_01960</name>
</gene>
<keyword evidence="4 6" id="KW-1133">Transmembrane helix</keyword>
<evidence type="ECO:0000313" key="8">
    <source>
        <dbReference type="Proteomes" id="UP000429555"/>
    </source>
</evidence>
<dbReference type="AlphaFoldDB" id="A0A6I4KNF9"/>
<comment type="subcellular location">
    <subcellularLocation>
        <location evidence="1">Cell membrane</location>
        <topology evidence="1">Multi-pass membrane protein</topology>
    </subcellularLocation>
</comment>
<feature type="transmembrane region" description="Helical" evidence="6">
    <location>
        <begin position="106"/>
        <end position="126"/>
    </location>
</feature>
<comment type="caution">
    <text evidence="7">The sequence shown here is derived from an EMBL/GenBank/DDBJ whole genome shotgun (WGS) entry which is preliminary data.</text>
</comment>
<proteinExistence type="predicted"/>
<feature type="transmembrane region" description="Helical" evidence="6">
    <location>
        <begin position="40"/>
        <end position="63"/>
    </location>
</feature>
<reference evidence="7 8" key="1">
    <citation type="submission" date="2019-11" db="EMBL/GenBank/DDBJ databases">
        <title>Pseudomonas flavidum sp. nov., isolated from Baiyang Lake.</title>
        <authorList>
            <person name="Zhao Y."/>
        </authorList>
    </citation>
    <scope>NUCLEOTIDE SEQUENCE [LARGE SCALE GENOMIC DNA]</scope>
    <source>
        <strain evidence="8">R-22-3 w-18</strain>
    </source>
</reference>
<dbReference type="InterPro" id="IPR005598">
    <property type="entry name" value="ATP_synth_I"/>
</dbReference>
<evidence type="ECO:0000256" key="6">
    <source>
        <dbReference type="SAM" id="Phobius"/>
    </source>
</evidence>
<feature type="transmembrane region" description="Helical" evidence="6">
    <location>
        <begin position="14"/>
        <end position="34"/>
    </location>
</feature>
<dbReference type="Proteomes" id="UP000429555">
    <property type="component" value="Unassembled WGS sequence"/>
</dbReference>
<accession>A0A6I4KNF9</accession>